<dbReference type="CDD" id="cd18580">
    <property type="entry name" value="ABC_6TM_ABCC_D2"/>
    <property type="match status" value="1"/>
</dbReference>
<feature type="domain" description="ABC transmembrane type-1" evidence="11">
    <location>
        <begin position="743"/>
        <end position="981"/>
    </location>
</feature>
<feature type="transmembrane region" description="Helical" evidence="9">
    <location>
        <begin position="743"/>
        <end position="766"/>
    </location>
</feature>
<dbReference type="Gene3D" id="3.40.50.300">
    <property type="entry name" value="P-loop containing nucleotide triphosphate hydrolases"/>
    <property type="match status" value="2"/>
</dbReference>
<dbReference type="FunFam" id="1.20.1560.10:FF:000014">
    <property type="entry name" value="Multidrug resistance-associated protein member 4"/>
    <property type="match status" value="1"/>
</dbReference>
<dbReference type="AlphaFoldDB" id="D6WLN4"/>
<dbReference type="FunFam" id="1.20.1560.10:FF:000026">
    <property type="entry name" value="Multidrug resistance-associated protein lethal(2)03659"/>
    <property type="match status" value="1"/>
</dbReference>
<dbReference type="InterPro" id="IPR044746">
    <property type="entry name" value="ABCC_6TM_D1"/>
</dbReference>
<keyword evidence="5" id="KW-0067">ATP-binding</keyword>
<feature type="domain" description="ABC transporter" evidence="10">
    <location>
        <begin position="1014"/>
        <end position="1243"/>
    </location>
</feature>
<dbReference type="Pfam" id="PF00664">
    <property type="entry name" value="ABC_membrane"/>
    <property type="match status" value="2"/>
</dbReference>
<dbReference type="InterPro" id="IPR003439">
    <property type="entry name" value="ABC_transporter-like_ATP-bd"/>
</dbReference>
<dbReference type="OrthoDB" id="6500128at2759"/>
<evidence type="ECO:0000256" key="6">
    <source>
        <dbReference type="ARBA" id="ARBA00022989"/>
    </source>
</evidence>
<dbReference type="InterPro" id="IPR011527">
    <property type="entry name" value="ABC1_TM_dom"/>
</dbReference>
<feature type="domain" description="ABC transmembrane type-1" evidence="11">
    <location>
        <begin position="97"/>
        <end position="366"/>
    </location>
</feature>
<feature type="transmembrane region" description="Helical" evidence="9">
    <location>
        <begin position="812"/>
        <end position="834"/>
    </location>
</feature>
<reference evidence="12 13" key="1">
    <citation type="journal article" date="2008" name="Nature">
        <title>The genome of the model beetle and pest Tribolium castaneum.</title>
        <authorList>
            <consortium name="Tribolium Genome Sequencing Consortium"/>
            <person name="Richards S."/>
            <person name="Gibbs R.A."/>
            <person name="Weinstock G.M."/>
            <person name="Brown S.J."/>
            <person name="Denell R."/>
            <person name="Beeman R.W."/>
            <person name="Gibbs R."/>
            <person name="Beeman R.W."/>
            <person name="Brown S.J."/>
            <person name="Bucher G."/>
            <person name="Friedrich M."/>
            <person name="Grimmelikhuijzen C.J."/>
            <person name="Klingler M."/>
            <person name="Lorenzen M."/>
            <person name="Richards S."/>
            <person name="Roth S."/>
            <person name="Schroder R."/>
            <person name="Tautz D."/>
            <person name="Zdobnov E.M."/>
            <person name="Muzny D."/>
            <person name="Gibbs R.A."/>
            <person name="Weinstock G.M."/>
            <person name="Attaway T."/>
            <person name="Bell S."/>
            <person name="Buhay C.J."/>
            <person name="Chandrabose M.N."/>
            <person name="Chavez D."/>
            <person name="Clerk-Blankenburg K.P."/>
            <person name="Cree A."/>
            <person name="Dao M."/>
            <person name="Davis C."/>
            <person name="Chacko J."/>
            <person name="Dinh H."/>
            <person name="Dugan-Rocha S."/>
            <person name="Fowler G."/>
            <person name="Garner T.T."/>
            <person name="Garnes J."/>
            <person name="Gnirke A."/>
            <person name="Hawes A."/>
            <person name="Hernandez J."/>
            <person name="Hines S."/>
            <person name="Holder M."/>
            <person name="Hume J."/>
            <person name="Jhangiani S.N."/>
            <person name="Joshi V."/>
            <person name="Khan Z.M."/>
            <person name="Jackson L."/>
            <person name="Kovar C."/>
            <person name="Kowis A."/>
            <person name="Lee S."/>
            <person name="Lewis L.R."/>
            <person name="Margolis J."/>
            <person name="Morgan M."/>
            <person name="Nazareth L.V."/>
            <person name="Nguyen N."/>
            <person name="Okwuonu G."/>
            <person name="Parker D."/>
            <person name="Richards S."/>
            <person name="Ruiz S.J."/>
            <person name="Santibanez J."/>
            <person name="Savard J."/>
            <person name="Scherer S.E."/>
            <person name="Schneider B."/>
            <person name="Sodergren E."/>
            <person name="Tautz D."/>
            <person name="Vattahil S."/>
            <person name="Villasana D."/>
            <person name="White C.S."/>
            <person name="Wright R."/>
            <person name="Park Y."/>
            <person name="Beeman R.W."/>
            <person name="Lord J."/>
            <person name="Oppert B."/>
            <person name="Lorenzen M."/>
            <person name="Brown S."/>
            <person name="Wang L."/>
            <person name="Savard J."/>
            <person name="Tautz D."/>
            <person name="Richards S."/>
            <person name="Weinstock G."/>
            <person name="Gibbs R.A."/>
            <person name="Liu Y."/>
            <person name="Worley K."/>
            <person name="Weinstock G."/>
            <person name="Elsik C.G."/>
            <person name="Reese J.T."/>
            <person name="Elhaik E."/>
            <person name="Landan G."/>
            <person name="Graur D."/>
            <person name="Arensburger P."/>
            <person name="Atkinson P."/>
            <person name="Beeman R.W."/>
            <person name="Beidler J."/>
            <person name="Brown S.J."/>
            <person name="Demuth J.P."/>
            <person name="Drury D.W."/>
            <person name="Du Y.Z."/>
            <person name="Fujiwara H."/>
            <person name="Lorenzen M."/>
            <person name="Maselli V."/>
            <person name="Osanai M."/>
            <person name="Park Y."/>
            <person name="Robertson H.M."/>
            <person name="Tu Z."/>
            <person name="Wang J.J."/>
            <person name="Wang S."/>
            <person name="Richards S."/>
            <person name="Song H."/>
            <person name="Zhang L."/>
            <person name="Sodergren E."/>
            <person name="Werner D."/>
            <person name="Stanke M."/>
            <person name="Morgenstern B."/>
            <person name="Solovyev V."/>
            <person name="Kosarev P."/>
            <person name="Brown G."/>
            <person name="Chen H.C."/>
            <person name="Ermolaeva O."/>
            <person name="Hlavina W."/>
            <person name="Kapustin Y."/>
            <person name="Kiryutin B."/>
            <person name="Kitts P."/>
            <person name="Maglott D."/>
            <person name="Pruitt K."/>
            <person name="Sapojnikov V."/>
            <person name="Souvorov A."/>
            <person name="Mackey A.J."/>
            <person name="Waterhouse R.M."/>
            <person name="Wyder S."/>
            <person name="Zdobnov E.M."/>
            <person name="Zdobnov E.M."/>
            <person name="Wyder S."/>
            <person name="Kriventseva E.V."/>
            <person name="Kadowaki T."/>
            <person name="Bork P."/>
            <person name="Aranda M."/>
            <person name="Bao R."/>
            <person name="Beermann A."/>
            <person name="Berns N."/>
            <person name="Bolognesi R."/>
            <person name="Bonneton F."/>
            <person name="Bopp D."/>
            <person name="Brown S.J."/>
            <person name="Bucher G."/>
            <person name="Butts T."/>
            <person name="Chaumot A."/>
            <person name="Denell R.E."/>
            <person name="Ferrier D.E."/>
            <person name="Friedrich M."/>
            <person name="Gordon C.M."/>
            <person name="Jindra M."/>
            <person name="Klingler M."/>
            <person name="Lan Q."/>
            <person name="Lattorff H.M."/>
            <person name="Laudet V."/>
            <person name="von Levetsow C."/>
            <person name="Liu Z."/>
            <person name="Lutz R."/>
            <person name="Lynch J.A."/>
            <person name="da Fonseca R.N."/>
            <person name="Posnien N."/>
            <person name="Reuter R."/>
            <person name="Roth S."/>
            <person name="Savard J."/>
            <person name="Schinko J.B."/>
            <person name="Schmitt C."/>
            <person name="Schoppmeier M."/>
            <person name="Schroder R."/>
            <person name="Shippy T.D."/>
            <person name="Simonnet F."/>
            <person name="Marques-Souza H."/>
            <person name="Tautz D."/>
            <person name="Tomoyasu Y."/>
            <person name="Trauner J."/>
            <person name="Van der Zee M."/>
            <person name="Vervoort M."/>
            <person name="Wittkopp N."/>
            <person name="Wimmer E.A."/>
            <person name="Yang X."/>
            <person name="Jones A.K."/>
            <person name="Sattelle D.B."/>
            <person name="Ebert P.R."/>
            <person name="Nelson D."/>
            <person name="Scott J.G."/>
            <person name="Beeman R.W."/>
            <person name="Muthukrishnan S."/>
            <person name="Kramer K.J."/>
            <person name="Arakane Y."/>
            <person name="Beeman R.W."/>
            <person name="Zhu Q."/>
            <person name="Hogenkamp D."/>
            <person name="Dixit R."/>
            <person name="Oppert B."/>
            <person name="Jiang H."/>
            <person name="Zou Z."/>
            <person name="Marshall J."/>
            <person name="Elpidina E."/>
            <person name="Vinokurov K."/>
            <person name="Oppert C."/>
            <person name="Zou Z."/>
            <person name="Evans J."/>
            <person name="Lu Z."/>
            <person name="Zhao P."/>
            <person name="Sumathipala N."/>
            <person name="Altincicek B."/>
            <person name="Vilcinskas A."/>
            <person name="Williams M."/>
            <person name="Hultmark D."/>
            <person name="Hetru C."/>
            <person name="Jiang H."/>
            <person name="Grimmelikhuijzen C.J."/>
            <person name="Hauser F."/>
            <person name="Cazzamali G."/>
            <person name="Williamson M."/>
            <person name="Park Y."/>
            <person name="Li B."/>
            <person name="Tanaka Y."/>
            <person name="Predel R."/>
            <person name="Neupert S."/>
            <person name="Schachtner J."/>
            <person name="Verleyen P."/>
            <person name="Raible F."/>
            <person name="Bork P."/>
            <person name="Friedrich M."/>
            <person name="Walden K.K."/>
            <person name="Robertson H.M."/>
            <person name="Angeli S."/>
            <person name="Foret S."/>
            <person name="Bucher G."/>
            <person name="Schuetz S."/>
            <person name="Maleszka R."/>
            <person name="Wimmer E.A."/>
            <person name="Beeman R.W."/>
            <person name="Lorenzen M."/>
            <person name="Tomoyasu Y."/>
            <person name="Miller S.C."/>
            <person name="Grossmann D."/>
            <person name="Bucher G."/>
        </authorList>
    </citation>
    <scope>NUCLEOTIDE SEQUENCE [LARGE SCALE GENOMIC DNA]</scope>
    <source>
        <strain evidence="12 13">Georgia GA2</strain>
    </source>
</reference>
<dbReference type="GO" id="GO:0140359">
    <property type="term" value="F:ABC-type transporter activity"/>
    <property type="evidence" value="ECO:0000318"/>
    <property type="project" value="GO_Central"/>
</dbReference>
<keyword evidence="8" id="KW-0175">Coiled coil</keyword>
<accession>D6WLN4</accession>
<dbReference type="PROSITE" id="PS00211">
    <property type="entry name" value="ABC_TRANSPORTER_1"/>
    <property type="match status" value="2"/>
</dbReference>
<keyword evidence="13" id="KW-1185">Reference proteome</keyword>
<dbReference type="PROSITE" id="PS50893">
    <property type="entry name" value="ABC_TRANSPORTER_2"/>
    <property type="match status" value="2"/>
</dbReference>
<feature type="transmembrane region" description="Helical" evidence="9">
    <location>
        <begin position="231"/>
        <end position="251"/>
    </location>
</feature>
<dbReference type="PhylomeDB" id="D6WLN4"/>
<evidence type="ECO:0000256" key="5">
    <source>
        <dbReference type="ARBA" id="ARBA00022840"/>
    </source>
</evidence>
<keyword evidence="4" id="KW-0547">Nucleotide-binding</keyword>
<dbReference type="GO" id="GO:0016887">
    <property type="term" value="F:ATP hydrolysis activity"/>
    <property type="evidence" value="ECO:0007669"/>
    <property type="project" value="InterPro"/>
</dbReference>
<reference evidence="12 13" key="2">
    <citation type="journal article" date="2010" name="Nucleic Acids Res.">
        <title>BeetleBase in 2010: revisions to provide comprehensive genomic information for Tribolium castaneum.</title>
        <authorList>
            <person name="Kim H.S."/>
            <person name="Murphy T."/>
            <person name="Xia J."/>
            <person name="Caragea D."/>
            <person name="Park Y."/>
            <person name="Beeman R.W."/>
            <person name="Lorenzen M.D."/>
            <person name="Butcher S."/>
            <person name="Manak J.R."/>
            <person name="Brown S.J."/>
        </authorList>
    </citation>
    <scope>GENOME REANNOTATION</scope>
    <source>
        <strain evidence="12 13">Georgia GA2</strain>
    </source>
</reference>
<dbReference type="SMART" id="SM00382">
    <property type="entry name" value="AAA"/>
    <property type="match status" value="2"/>
</dbReference>
<feature type="transmembrane region" description="Helical" evidence="9">
    <location>
        <begin position="840"/>
        <end position="858"/>
    </location>
</feature>
<evidence type="ECO:0000256" key="4">
    <source>
        <dbReference type="ARBA" id="ARBA00022741"/>
    </source>
</evidence>
<feature type="transmembrane region" description="Helical" evidence="9">
    <location>
        <begin position="77"/>
        <end position="99"/>
    </location>
</feature>
<dbReference type="KEGG" id="tca:660481"/>
<feature type="coiled-coil region" evidence="8">
    <location>
        <begin position="618"/>
        <end position="645"/>
    </location>
</feature>
<dbReference type="CDD" id="cd03250">
    <property type="entry name" value="ABCC_MRP_domain1"/>
    <property type="match status" value="1"/>
</dbReference>
<feature type="transmembrane region" description="Helical" evidence="9">
    <location>
        <begin position="130"/>
        <end position="148"/>
    </location>
</feature>
<dbReference type="Pfam" id="PF00005">
    <property type="entry name" value="ABC_tran"/>
    <property type="match status" value="2"/>
</dbReference>
<evidence type="ECO:0000256" key="8">
    <source>
        <dbReference type="SAM" id="Coils"/>
    </source>
</evidence>
<organism evidence="12 13">
    <name type="scientific">Tribolium castaneum</name>
    <name type="common">Red flour beetle</name>
    <dbReference type="NCBI Taxonomy" id="7070"/>
    <lineage>
        <taxon>Eukaryota</taxon>
        <taxon>Metazoa</taxon>
        <taxon>Ecdysozoa</taxon>
        <taxon>Arthropoda</taxon>
        <taxon>Hexapoda</taxon>
        <taxon>Insecta</taxon>
        <taxon>Pterygota</taxon>
        <taxon>Neoptera</taxon>
        <taxon>Endopterygota</taxon>
        <taxon>Coleoptera</taxon>
        <taxon>Polyphaga</taxon>
        <taxon>Cucujiformia</taxon>
        <taxon>Tenebrionidae</taxon>
        <taxon>Tenebrionidae incertae sedis</taxon>
        <taxon>Tribolium</taxon>
    </lineage>
</organism>
<feature type="transmembrane region" description="Helical" evidence="9">
    <location>
        <begin position="204"/>
        <end position="225"/>
    </location>
</feature>
<feature type="transmembrane region" description="Helical" evidence="9">
    <location>
        <begin position="310"/>
        <end position="334"/>
    </location>
</feature>
<evidence type="ECO:0000313" key="13">
    <source>
        <dbReference type="Proteomes" id="UP000007266"/>
    </source>
</evidence>
<proteinExistence type="predicted"/>
<feature type="transmembrane region" description="Helical" evidence="9">
    <location>
        <begin position="346"/>
        <end position="369"/>
    </location>
</feature>
<keyword evidence="6 9" id="KW-1133">Transmembrane helix</keyword>
<feature type="transmembrane region" description="Helical" evidence="9">
    <location>
        <begin position="680"/>
        <end position="700"/>
    </location>
</feature>
<name>D6WLN4_TRICA</name>
<dbReference type="SUPFAM" id="SSF52540">
    <property type="entry name" value="P-loop containing nucleoside triphosphate hydrolases"/>
    <property type="match status" value="2"/>
</dbReference>
<keyword evidence="2" id="KW-0813">Transport</keyword>
<dbReference type="InParanoid" id="D6WLN4"/>
<dbReference type="Proteomes" id="UP000007266">
    <property type="component" value="Linkage group 5"/>
</dbReference>
<dbReference type="InterPro" id="IPR003593">
    <property type="entry name" value="AAA+_ATPase"/>
</dbReference>
<feature type="domain" description="ABC transporter" evidence="10">
    <location>
        <begin position="406"/>
        <end position="625"/>
    </location>
</feature>
<dbReference type="Gene3D" id="1.20.1560.10">
    <property type="entry name" value="ABC transporter type 1, transmembrane domain"/>
    <property type="match status" value="2"/>
</dbReference>
<dbReference type="OMA" id="IETCEAK"/>
<evidence type="ECO:0000259" key="10">
    <source>
        <dbReference type="PROSITE" id="PS50893"/>
    </source>
</evidence>
<evidence type="ECO:0000256" key="2">
    <source>
        <dbReference type="ARBA" id="ARBA00022448"/>
    </source>
</evidence>
<dbReference type="eggNOG" id="KOG0054">
    <property type="taxonomic scope" value="Eukaryota"/>
</dbReference>
<evidence type="ECO:0000259" key="11">
    <source>
        <dbReference type="PROSITE" id="PS50929"/>
    </source>
</evidence>
<dbReference type="GO" id="GO:0055085">
    <property type="term" value="P:transmembrane transport"/>
    <property type="evidence" value="ECO:0000318"/>
    <property type="project" value="GO_Central"/>
</dbReference>
<dbReference type="CDD" id="cd03244">
    <property type="entry name" value="ABCC_MRP_domain2"/>
    <property type="match status" value="1"/>
</dbReference>
<keyword evidence="7 9" id="KW-0472">Membrane</keyword>
<dbReference type="InterPro" id="IPR044726">
    <property type="entry name" value="ABCC_6TM_D2"/>
</dbReference>
<comment type="subcellular location">
    <subcellularLocation>
        <location evidence="1">Membrane</location>
        <topology evidence="1">Multi-pass membrane protein</topology>
    </subcellularLocation>
</comment>
<gene>
    <name evidence="12" type="primary">AUGUSTUS-3.0.2_14383</name>
    <name evidence="12" type="ORF">TcasGA2_TC014383</name>
</gene>
<dbReference type="HOGENOM" id="CLU_000604_27_3_1"/>
<dbReference type="InterPro" id="IPR036640">
    <property type="entry name" value="ABC1_TM_sf"/>
</dbReference>
<dbReference type="FunFam" id="3.40.50.300:FF:002978">
    <property type="entry name" value="Putative multidrug resistance-associated protein lethal(2)03659-like Protein"/>
    <property type="match status" value="1"/>
</dbReference>
<sequence length="1253" mass="143072">MDYLGKRERKVHPQEKANILSNLSFFYTLKLFRKGYKNDLEEDDLYEVLKSYRSKELGDQLEAEWEKQKKQGKNNSIVRLLWACYGWQYFLLGLVQLIVKTTMIVVQPQALSKIISYFNPNQTEMTKKDAYFYAMLLIAINLINCIYVHNYQLAVTGLGIKVRTAFCSFIYRKALKLSPTRLSDISIGRIVTLMTKDVHSFESFIHFANDLWIGIVKSGVIFYIIYRKIGVSAFAGVLCFVILFPMQAFLGSKSAKLRMKMCKKTDDRLQLTQETLSAIKIIKMYTWEKFFDKKISDARKKEIKTMHTNFYLKFIVLQIGNLSGKMTFYLLIMTYTWLDNHVTAEIVYFVESCLQIVTHTISILFPIGITQTAELSASIKRIGNVLKALEVQTEQHEDHLTIKPKITLKDVSVNFKDKEILHSINLTLDMGVTLITGPVGSGKSFLLKTILQDYEPSSGGLVSKGRISYASQEPWLFPSSIKQNILFGQKYDEKRYNEVLKVCALVYDFDLLSAGDNTIVEDRGINLSKGQQARINLARAVYKESEIYLLDDCLSALDAHVSDFIFKECILKFLRNKLVVFVSHNASHVKDVDNVVIMHDGSVSSCVKSSEISETQILEEIINDKEKTEDLIDEDEDEANEKTKLVTETTKERKVYQEIKKKGEVDLSVYTKYIKFGGGFFIFTLLLVAFGVSQFVHSYADKLVSQWVNLERKISNFTFSNSTNLTEQQKGTIISHRDFTQHLFSAMTALTVAFELGRILALFAVARRASIKLHKYMTDHIIKATMHFFDTNFIGNILNRFSKDLSTIDEHLPFVIFQVFRAFLVIVGVLILIYTVIKSFLIPTLMFFCLLAVIRRYYLPTGRSLKRLDAATRSPVVGHLNATLEGLTTIRAFKAEQILRDEYDRHQDLYTSATYNFQCSMRAFAYCLDTFNTLFIASVVLRFVIFDDVKEAGDVGLAITQAFRMTGTLQWGIRQWAEIENSMTSVERVLEYTEVKQENNQGQTLDCWPTKGEVRYENVYLSYTNSEEYVLKDINFTANPREKIGIVGRTGAGKSSIISTLFRLYEVKGTITIDGVDIKTLSLDYLRRNISIIPQDPVLFSGRIRDNIDPEGLYTDDQIWKAIETANLKPLVPSLDYEITENGSNFSVGQRQLICLARAVIRNNRIIVLDEATANMDRETDALIHQTIHENFASCTVFTIAHKLHTIINSDKVIVMDKGQIIECDDPNSLLQNTEGVFYNMVKKSGLLPTAEA</sequence>
<evidence type="ECO:0000256" key="7">
    <source>
        <dbReference type="ARBA" id="ARBA00023136"/>
    </source>
</evidence>
<dbReference type="GO" id="GO:0005524">
    <property type="term" value="F:ATP binding"/>
    <property type="evidence" value="ECO:0007669"/>
    <property type="project" value="UniProtKB-KW"/>
</dbReference>
<dbReference type="PROSITE" id="PS50929">
    <property type="entry name" value="ABC_TM1F"/>
    <property type="match status" value="2"/>
</dbReference>
<evidence type="ECO:0000313" key="12">
    <source>
        <dbReference type="EMBL" id="EFA04139.1"/>
    </source>
</evidence>
<dbReference type="SUPFAM" id="SSF90123">
    <property type="entry name" value="ABC transporter transmembrane region"/>
    <property type="match status" value="2"/>
</dbReference>
<dbReference type="PANTHER" id="PTHR24223">
    <property type="entry name" value="ATP-BINDING CASSETTE SUB-FAMILY C"/>
    <property type="match status" value="1"/>
</dbReference>
<evidence type="ECO:0000256" key="3">
    <source>
        <dbReference type="ARBA" id="ARBA00022692"/>
    </source>
</evidence>
<dbReference type="FunFam" id="3.40.50.300:FF:000163">
    <property type="entry name" value="Multidrug resistance-associated protein member 4"/>
    <property type="match status" value="1"/>
</dbReference>
<dbReference type="EMBL" id="KQ971343">
    <property type="protein sequence ID" value="EFA04139.1"/>
    <property type="molecule type" value="Genomic_DNA"/>
</dbReference>
<evidence type="ECO:0000256" key="1">
    <source>
        <dbReference type="ARBA" id="ARBA00004141"/>
    </source>
</evidence>
<keyword evidence="3 9" id="KW-0812">Transmembrane</keyword>
<dbReference type="InterPro" id="IPR027417">
    <property type="entry name" value="P-loop_NTPase"/>
</dbReference>
<dbReference type="PANTHER" id="PTHR24223:SF448">
    <property type="entry name" value="FI20146P1-RELATED"/>
    <property type="match status" value="1"/>
</dbReference>
<dbReference type="InterPro" id="IPR050173">
    <property type="entry name" value="ABC_transporter_C-like"/>
</dbReference>
<evidence type="ECO:0000256" key="9">
    <source>
        <dbReference type="SAM" id="Phobius"/>
    </source>
</evidence>
<dbReference type="CDD" id="cd18579">
    <property type="entry name" value="ABC_6TM_ABCC_D1"/>
    <property type="match status" value="1"/>
</dbReference>
<dbReference type="GO" id="GO:0005886">
    <property type="term" value="C:plasma membrane"/>
    <property type="evidence" value="ECO:0000318"/>
    <property type="project" value="GO_Central"/>
</dbReference>
<protein>
    <submittedName>
        <fullName evidence="12">Putative multidrug resistance-associated protein lethal(2)03659-like Protein</fullName>
    </submittedName>
</protein>
<dbReference type="InterPro" id="IPR017871">
    <property type="entry name" value="ABC_transporter-like_CS"/>
</dbReference>